<evidence type="ECO:0000313" key="9">
    <source>
        <dbReference type="Proteomes" id="UP000050795"/>
    </source>
</evidence>
<evidence type="ECO:0000256" key="3">
    <source>
        <dbReference type="ARBA" id="ARBA00022490"/>
    </source>
</evidence>
<dbReference type="AlphaFoldDB" id="A0AA85IJQ1"/>
<keyword evidence="5" id="KW-0802">TPR repeat</keyword>
<evidence type="ECO:0000256" key="2">
    <source>
        <dbReference type="ARBA" id="ARBA00011375"/>
    </source>
</evidence>
<keyword evidence="3" id="KW-0963">Cytoplasm</keyword>
<dbReference type="WBParaSite" id="TREG1_100790.1">
    <property type="protein sequence ID" value="TREG1_100790.1"/>
    <property type="gene ID" value="TREG1_100790"/>
</dbReference>
<organism evidence="9 10">
    <name type="scientific">Trichobilharzia regenti</name>
    <name type="common">Nasal bird schistosome</name>
    <dbReference type="NCBI Taxonomy" id="157069"/>
    <lineage>
        <taxon>Eukaryota</taxon>
        <taxon>Metazoa</taxon>
        <taxon>Spiralia</taxon>
        <taxon>Lophotrochozoa</taxon>
        <taxon>Platyhelminthes</taxon>
        <taxon>Trematoda</taxon>
        <taxon>Digenea</taxon>
        <taxon>Strigeidida</taxon>
        <taxon>Schistosomatoidea</taxon>
        <taxon>Schistosomatidae</taxon>
        <taxon>Trichobilharzia</taxon>
    </lineage>
</organism>
<dbReference type="InterPro" id="IPR011990">
    <property type="entry name" value="TPR-like_helical_dom_sf"/>
</dbReference>
<comment type="subcellular location">
    <subcellularLocation>
        <location evidence="1">Cytoplasm</location>
        <location evidence="1">Cytoskeleton</location>
    </subcellularLocation>
</comment>
<dbReference type="GO" id="GO:0097431">
    <property type="term" value="C:mitotic spindle pole"/>
    <property type="evidence" value="ECO:0007669"/>
    <property type="project" value="TreeGrafter"/>
</dbReference>
<dbReference type="Gene3D" id="1.25.40.10">
    <property type="entry name" value="Tetratricopeptide repeat domain"/>
    <property type="match status" value="1"/>
</dbReference>
<dbReference type="Pfam" id="PF21033">
    <property type="entry name" value="RMD1-3"/>
    <property type="match status" value="1"/>
</dbReference>
<sequence length="231" mass="26569">MDEIITKWKNFSDAKKYREAYDVVTTAIQQGMQHSDLYWRKACSCRDLANSYGKSDKNVYRWYVQDGLAACEAGLKLNSECPKCNSWYAVFLNYTTQLEGINKRIENSFKMREHWLKAYKADPKDYGTLHALGRWCFEVADLSWMKRKVAAALFSTPPTSSYEEALRFLNESENVAPGALVNNSLYLAKTYHKLKNNGLAREYCMKVLGFKGDDLETEEAKSEASELLKKL</sequence>
<dbReference type="GO" id="GO:0005737">
    <property type="term" value="C:cytoplasm"/>
    <property type="evidence" value="ECO:0007669"/>
    <property type="project" value="TreeGrafter"/>
</dbReference>
<reference evidence="10" key="2">
    <citation type="submission" date="2023-11" db="UniProtKB">
        <authorList>
            <consortium name="WormBaseParasite"/>
        </authorList>
    </citation>
    <scope>IDENTIFICATION</scope>
</reference>
<evidence type="ECO:0000256" key="4">
    <source>
        <dbReference type="ARBA" id="ARBA00022737"/>
    </source>
</evidence>
<proteinExistence type="predicted"/>
<reference evidence="9" key="1">
    <citation type="submission" date="2022-06" db="EMBL/GenBank/DDBJ databases">
        <authorList>
            <person name="Berger JAMES D."/>
            <person name="Berger JAMES D."/>
        </authorList>
    </citation>
    <scope>NUCLEOTIDE SEQUENCE [LARGE SCALE GENOMIC DNA]</scope>
</reference>
<dbReference type="PANTHER" id="PTHR16056">
    <property type="entry name" value="REGULATOR OF MICROTUBULE DYNAMICS PROTEIN"/>
    <property type="match status" value="1"/>
</dbReference>
<keyword evidence="4" id="KW-0677">Repeat</keyword>
<evidence type="ECO:0000256" key="1">
    <source>
        <dbReference type="ARBA" id="ARBA00004245"/>
    </source>
</evidence>
<dbReference type="GO" id="GO:0008017">
    <property type="term" value="F:microtubule binding"/>
    <property type="evidence" value="ECO:0007669"/>
    <property type="project" value="TreeGrafter"/>
</dbReference>
<evidence type="ECO:0000313" key="10">
    <source>
        <dbReference type="WBParaSite" id="TREG1_100790.1"/>
    </source>
</evidence>
<name>A0AA85IJQ1_TRIRE</name>
<dbReference type="PANTHER" id="PTHR16056:SF16">
    <property type="entry name" value="REGULATOR OF MICROTUBULE DYNAMICS PROTEIN 1"/>
    <property type="match status" value="1"/>
</dbReference>
<dbReference type="Proteomes" id="UP000050795">
    <property type="component" value="Unassembled WGS sequence"/>
</dbReference>
<dbReference type="GO" id="GO:0005876">
    <property type="term" value="C:spindle microtubule"/>
    <property type="evidence" value="ECO:0007669"/>
    <property type="project" value="TreeGrafter"/>
</dbReference>
<evidence type="ECO:0000256" key="7">
    <source>
        <dbReference type="ARBA" id="ARBA00039966"/>
    </source>
</evidence>
<comment type="subunit">
    <text evidence="2">Interacts with microtubules.</text>
</comment>
<accession>A0AA85IJQ1</accession>
<evidence type="ECO:0000256" key="8">
    <source>
        <dbReference type="ARBA" id="ARBA00041958"/>
    </source>
</evidence>
<keyword evidence="9" id="KW-1185">Reference proteome</keyword>
<keyword evidence="6" id="KW-0206">Cytoskeleton</keyword>
<protein>
    <recommendedName>
        <fullName evidence="7">Regulator of microtubule dynamics protein 1</fullName>
    </recommendedName>
    <alternativeName>
        <fullName evidence="8">Protein FAM82B</fullName>
    </alternativeName>
</protein>
<dbReference type="SUPFAM" id="SSF48452">
    <property type="entry name" value="TPR-like"/>
    <property type="match status" value="2"/>
</dbReference>
<dbReference type="InterPro" id="IPR049039">
    <property type="entry name" value="RMD1-3_a_helical_rpt"/>
</dbReference>
<evidence type="ECO:0000256" key="6">
    <source>
        <dbReference type="ARBA" id="ARBA00023212"/>
    </source>
</evidence>
<evidence type="ECO:0000256" key="5">
    <source>
        <dbReference type="ARBA" id="ARBA00022803"/>
    </source>
</evidence>